<dbReference type="Proteomes" id="UP001225072">
    <property type="component" value="Unassembled WGS sequence"/>
</dbReference>
<evidence type="ECO:0000313" key="2">
    <source>
        <dbReference type="EMBL" id="MDQ1098384.1"/>
    </source>
</evidence>
<organism evidence="2 3">
    <name type="scientific">Chryseobacterium camelliae</name>
    <dbReference type="NCBI Taxonomy" id="1265445"/>
    <lineage>
        <taxon>Bacteria</taxon>
        <taxon>Pseudomonadati</taxon>
        <taxon>Bacteroidota</taxon>
        <taxon>Flavobacteriia</taxon>
        <taxon>Flavobacteriales</taxon>
        <taxon>Weeksellaceae</taxon>
        <taxon>Chryseobacterium group</taxon>
        <taxon>Chryseobacterium</taxon>
    </lineage>
</organism>
<dbReference type="InterPro" id="IPR046551">
    <property type="entry name" value="DUF6705"/>
</dbReference>
<name>A0ABU0TMX2_9FLAO</name>
<protein>
    <recommendedName>
        <fullName evidence="1">DUF6705 domain-containing protein</fullName>
    </recommendedName>
</protein>
<sequence>MKQILLLLIMIFAVQFKGQVYPLNNKNKSDAPNGSYFKDLDGELDKYIGLWKGNWNGKTVYLDLRKYKYKLGDDSNYIYQDKILGERKIIAADGTVEIDRISNFSNTDSEFRGLGISLKNTNWKRLYFYPQNMCMKKANLDIINFTNNQMTLHFEYEPSFVDPNCQYNAYVDQHGDFPVNFPKDIVLTKQ</sequence>
<comment type="caution">
    <text evidence="2">The sequence shown here is derived from an EMBL/GenBank/DDBJ whole genome shotgun (WGS) entry which is preliminary data.</text>
</comment>
<gene>
    <name evidence="2" type="ORF">QE404_003531</name>
</gene>
<keyword evidence="3" id="KW-1185">Reference proteome</keyword>
<evidence type="ECO:0000259" key="1">
    <source>
        <dbReference type="Pfam" id="PF20448"/>
    </source>
</evidence>
<dbReference type="EMBL" id="JAUTAL010000001">
    <property type="protein sequence ID" value="MDQ1098384.1"/>
    <property type="molecule type" value="Genomic_DNA"/>
</dbReference>
<dbReference type="RefSeq" id="WP_307452595.1">
    <property type="nucleotide sequence ID" value="NZ_JAUTAL010000001.1"/>
</dbReference>
<accession>A0ABU0TMX2</accession>
<feature type="domain" description="DUF6705" evidence="1">
    <location>
        <begin position="1"/>
        <end position="190"/>
    </location>
</feature>
<proteinExistence type="predicted"/>
<reference evidence="2 3" key="1">
    <citation type="submission" date="2023-07" db="EMBL/GenBank/DDBJ databases">
        <title>Functional and genomic diversity of the sorghum phyllosphere microbiome.</title>
        <authorList>
            <person name="Shade A."/>
        </authorList>
    </citation>
    <scope>NUCLEOTIDE SEQUENCE [LARGE SCALE GENOMIC DNA]</scope>
    <source>
        <strain evidence="2 3">SORGH_AS_1064</strain>
    </source>
</reference>
<evidence type="ECO:0000313" key="3">
    <source>
        <dbReference type="Proteomes" id="UP001225072"/>
    </source>
</evidence>
<dbReference type="Pfam" id="PF20448">
    <property type="entry name" value="DUF6705"/>
    <property type="match status" value="1"/>
</dbReference>